<dbReference type="Proteomes" id="UP000295832">
    <property type="component" value="Unassembled WGS sequence"/>
</dbReference>
<evidence type="ECO:0000259" key="4">
    <source>
        <dbReference type="Pfam" id="PF17147"/>
    </source>
</evidence>
<dbReference type="Gene3D" id="3.40.50.920">
    <property type="match status" value="1"/>
</dbReference>
<dbReference type="Pfam" id="PF01855">
    <property type="entry name" value="POR_N"/>
    <property type="match status" value="1"/>
</dbReference>
<keyword evidence="2" id="KW-0560">Oxidoreductase</keyword>
<dbReference type="GO" id="GO:0016903">
    <property type="term" value="F:oxidoreductase activity, acting on the aldehyde or oxo group of donors"/>
    <property type="evidence" value="ECO:0007669"/>
    <property type="project" value="UniProtKB-ARBA"/>
</dbReference>
<feature type="domain" description="Pyruvate:ferredoxin oxidoreductase core" evidence="4">
    <location>
        <begin position="262"/>
        <end position="366"/>
    </location>
</feature>
<dbReference type="Pfam" id="PF17147">
    <property type="entry name" value="PFOR_II"/>
    <property type="match status" value="1"/>
</dbReference>
<accession>A0A4R8H8T4</accession>
<keyword evidence="6" id="KW-1185">Reference proteome</keyword>
<comment type="similarity">
    <text evidence="1">Belongs to the pyruvate:ferredoxin/flavodoxin oxidoreductase family.</text>
</comment>
<dbReference type="PANTHER" id="PTHR32154">
    <property type="entry name" value="PYRUVATE-FLAVODOXIN OXIDOREDUCTASE-RELATED"/>
    <property type="match status" value="1"/>
</dbReference>
<dbReference type="InterPro" id="IPR033412">
    <property type="entry name" value="PFOR_II"/>
</dbReference>
<evidence type="ECO:0000256" key="2">
    <source>
        <dbReference type="ARBA" id="ARBA00023002"/>
    </source>
</evidence>
<dbReference type="FunFam" id="3.40.50.970:FF:000012">
    <property type="entry name" value="Pyruvate:ferredoxin (Flavodoxin) oxidoreductase"/>
    <property type="match status" value="1"/>
</dbReference>
<dbReference type="GO" id="GO:0006979">
    <property type="term" value="P:response to oxidative stress"/>
    <property type="evidence" value="ECO:0007669"/>
    <property type="project" value="TreeGrafter"/>
</dbReference>
<name>A0A4R8H8T4_9FIRM</name>
<proteinExistence type="inferred from homology"/>
<dbReference type="GO" id="GO:0019752">
    <property type="term" value="P:carboxylic acid metabolic process"/>
    <property type="evidence" value="ECO:0007669"/>
    <property type="project" value="UniProtKB-ARBA"/>
</dbReference>
<evidence type="ECO:0000256" key="1">
    <source>
        <dbReference type="ARBA" id="ARBA00009032"/>
    </source>
</evidence>
<dbReference type="CDD" id="cd07034">
    <property type="entry name" value="TPP_PYR_PFOR_IOR-alpha_like"/>
    <property type="match status" value="1"/>
</dbReference>
<evidence type="ECO:0000313" key="6">
    <source>
        <dbReference type="Proteomes" id="UP000295832"/>
    </source>
</evidence>
<keyword evidence="5" id="KW-0670">Pyruvate</keyword>
<dbReference type="Gene3D" id="3.40.50.970">
    <property type="match status" value="1"/>
</dbReference>
<reference evidence="5 6" key="1">
    <citation type="submission" date="2019-03" db="EMBL/GenBank/DDBJ databases">
        <title>Subsurface microbial communities from deep shales in Ohio and West Virginia, USA.</title>
        <authorList>
            <person name="Wrighton K."/>
        </authorList>
    </citation>
    <scope>NUCLEOTIDE SEQUENCE [LARGE SCALE GENOMIC DNA]</scope>
    <source>
        <strain evidence="5 6">MSL 6dP</strain>
    </source>
</reference>
<dbReference type="SUPFAM" id="SSF52922">
    <property type="entry name" value="TK C-terminal domain-like"/>
    <property type="match status" value="1"/>
</dbReference>
<dbReference type="InterPro" id="IPR029061">
    <property type="entry name" value="THDP-binding"/>
</dbReference>
<dbReference type="STRING" id="926561.GCA_000379025_01133"/>
<dbReference type="InterPro" id="IPR009014">
    <property type="entry name" value="Transketo_C/PFOR_II"/>
</dbReference>
<dbReference type="RefSeq" id="WP_134116898.1">
    <property type="nucleotide sequence ID" value="NZ_SOEG01000014.1"/>
</dbReference>
<protein>
    <submittedName>
        <fullName evidence="5">Pyruvate ferredoxin oxidoreductase alpha subunit</fullName>
    </submittedName>
</protein>
<dbReference type="InterPro" id="IPR002880">
    <property type="entry name" value="Pyrv_Fd/Flavodoxin_OxRdtase_N"/>
</dbReference>
<dbReference type="PANTHER" id="PTHR32154:SF0">
    <property type="entry name" value="PYRUVATE-FLAVODOXIN OXIDOREDUCTASE-RELATED"/>
    <property type="match status" value="1"/>
</dbReference>
<organism evidence="5 6">
    <name type="scientific">Orenia marismortui</name>
    <dbReference type="NCBI Taxonomy" id="46469"/>
    <lineage>
        <taxon>Bacteria</taxon>
        <taxon>Bacillati</taxon>
        <taxon>Bacillota</taxon>
        <taxon>Clostridia</taxon>
        <taxon>Halanaerobiales</taxon>
        <taxon>Halobacteroidaceae</taxon>
        <taxon>Orenia</taxon>
    </lineage>
</organism>
<evidence type="ECO:0000313" key="5">
    <source>
        <dbReference type="EMBL" id="TDX51312.1"/>
    </source>
</evidence>
<dbReference type="FunFam" id="3.40.50.920:FF:000010">
    <property type="entry name" value="Pyruvate ferredoxin oxidoreductase, alpha subunit"/>
    <property type="match status" value="1"/>
</dbReference>
<feature type="domain" description="Pyruvate flavodoxin/ferredoxin oxidoreductase pyrimidine binding" evidence="3">
    <location>
        <begin position="16"/>
        <end position="238"/>
    </location>
</feature>
<evidence type="ECO:0000259" key="3">
    <source>
        <dbReference type="Pfam" id="PF01855"/>
    </source>
</evidence>
<dbReference type="InterPro" id="IPR050722">
    <property type="entry name" value="Pyruvate:ferred/Flavod_OxRd"/>
</dbReference>
<dbReference type="SUPFAM" id="SSF52518">
    <property type="entry name" value="Thiamin diphosphate-binding fold (THDP-binding)"/>
    <property type="match status" value="1"/>
</dbReference>
<sequence length="393" mass="43004">MSSKVALTGNEAVAQAMRQINPDVVAAYPITPQTAIVQTFSQFVADGEVDTEYVTVESEHSAMSATVGASAAGARAMTATAANGLALMWEVLYIASGTRLPIVMPVVNRALSGPINIHCDHSDAMGARDSSWIQLFAENSQEAYDNTIQAIRISEHKDVMLPTMVNMDGFIISHAVESLEVLADNDVKEFIGDYEPKTHLLDPENPIAVGPLDLQDFYFEHKKQQSVAMRNVKDIVLGVAKEYKKLTGREYGLFETYRLDDAEIATIALGSTAGTAKAAVDNLREQGIKAGLLKIRLFRPFPAWEIAKVLKDLKAVAVLDRAETFSTTGGPLFADIRAALYDAKADVEAINYIYGLGGRDTKLEDIEYMYHTLKDIVETGEVKGRVNYYGVRE</sequence>
<dbReference type="EMBL" id="SOEG01000014">
    <property type="protein sequence ID" value="TDX51312.1"/>
    <property type="molecule type" value="Genomic_DNA"/>
</dbReference>
<gene>
    <name evidence="5" type="ORF">C7959_11462</name>
</gene>
<comment type="caution">
    <text evidence="5">The sequence shown here is derived from an EMBL/GenBank/DDBJ whole genome shotgun (WGS) entry which is preliminary data.</text>
</comment>
<dbReference type="AlphaFoldDB" id="A0A4R8H8T4"/>